<feature type="coiled-coil region" evidence="1">
    <location>
        <begin position="163"/>
        <end position="194"/>
    </location>
</feature>
<sequence length="383" mass="42439">MDPSFIGTTPSTAENHHHTSNCADTMEFDERLDNLLRRDLSEFDFSLFDIPLPLSSQQPVTGGMPIDPVPAPAQPPQFQSFSKVSDNVNLIKTNRALAAYGRNRGGETVLGHRHDSNRVCLSSGSSAPSSYKKRMVIPAEKLAELEIADPRKAQRIIANRISAKKSKEKKKNYEKELEKRVELLQIKADTVTAERMMAMNEAMELTAEYKRIKDLIQSKLQHQEQQRAVIELMKDEANILEMQIHELNTAMADLSFGEPASQSQLQIPPQPEFYTPPQPPLVPPPPSSFGEPLLPPLPSSLGEPLLPPLPSSFSEPLLPPPPFPIGEPLEPLVPPPQSLFGEPLVPPQTSPFGEHLLPPPLTPFGEPFSDHFIGTSFSNNPWN</sequence>
<keyword evidence="5" id="KW-1185">Reference proteome</keyword>
<dbReference type="Proteomes" id="UP001058974">
    <property type="component" value="Chromosome 6"/>
</dbReference>
<dbReference type="SMART" id="SM00338">
    <property type="entry name" value="BRLZ"/>
    <property type="match status" value="1"/>
</dbReference>
<dbReference type="AlphaFoldDB" id="A0A9D5A749"/>
<feature type="compositionally biased region" description="Pro residues" evidence="2">
    <location>
        <begin position="327"/>
        <end position="337"/>
    </location>
</feature>
<reference evidence="4 5" key="1">
    <citation type="journal article" date="2022" name="Nat. Genet.">
        <title>Improved pea reference genome and pan-genome highlight genomic features and evolutionary characteristics.</title>
        <authorList>
            <person name="Yang T."/>
            <person name="Liu R."/>
            <person name="Luo Y."/>
            <person name="Hu S."/>
            <person name="Wang D."/>
            <person name="Wang C."/>
            <person name="Pandey M.K."/>
            <person name="Ge S."/>
            <person name="Xu Q."/>
            <person name="Li N."/>
            <person name="Li G."/>
            <person name="Huang Y."/>
            <person name="Saxena R.K."/>
            <person name="Ji Y."/>
            <person name="Li M."/>
            <person name="Yan X."/>
            <person name="He Y."/>
            <person name="Liu Y."/>
            <person name="Wang X."/>
            <person name="Xiang C."/>
            <person name="Varshney R.K."/>
            <person name="Ding H."/>
            <person name="Gao S."/>
            <person name="Zong X."/>
        </authorList>
    </citation>
    <scope>NUCLEOTIDE SEQUENCE [LARGE SCALE GENOMIC DNA]</scope>
    <source>
        <strain evidence="4 5">cv. Zhongwan 6</strain>
    </source>
</reference>
<dbReference type="InterPro" id="IPR046347">
    <property type="entry name" value="bZIP_sf"/>
</dbReference>
<evidence type="ECO:0000259" key="3">
    <source>
        <dbReference type="PROSITE" id="PS50217"/>
    </source>
</evidence>
<gene>
    <name evidence="4" type="ORF">KIW84_065227</name>
</gene>
<feature type="domain" description="BZIP" evidence="3">
    <location>
        <begin position="149"/>
        <end position="212"/>
    </location>
</feature>
<dbReference type="SUPFAM" id="SSF57959">
    <property type="entry name" value="Leucine zipper domain"/>
    <property type="match status" value="1"/>
</dbReference>
<comment type="caution">
    <text evidence="4">The sequence shown here is derived from an EMBL/GenBank/DDBJ whole genome shotgun (WGS) entry which is preliminary data.</text>
</comment>
<organism evidence="4 5">
    <name type="scientific">Pisum sativum</name>
    <name type="common">Garden pea</name>
    <name type="synonym">Lathyrus oleraceus</name>
    <dbReference type="NCBI Taxonomy" id="3888"/>
    <lineage>
        <taxon>Eukaryota</taxon>
        <taxon>Viridiplantae</taxon>
        <taxon>Streptophyta</taxon>
        <taxon>Embryophyta</taxon>
        <taxon>Tracheophyta</taxon>
        <taxon>Spermatophyta</taxon>
        <taxon>Magnoliopsida</taxon>
        <taxon>eudicotyledons</taxon>
        <taxon>Gunneridae</taxon>
        <taxon>Pentapetalae</taxon>
        <taxon>rosids</taxon>
        <taxon>fabids</taxon>
        <taxon>Fabales</taxon>
        <taxon>Fabaceae</taxon>
        <taxon>Papilionoideae</taxon>
        <taxon>50 kb inversion clade</taxon>
        <taxon>NPAAA clade</taxon>
        <taxon>Hologalegina</taxon>
        <taxon>IRL clade</taxon>
        <taxon>Fabeae</taxon>
        <taxon>Lathyrus</taxon>
    </lineage>
</organism>
<feature type="region of interest" description="Disordered" evidence="2">
    <location>
        <begin position="327"/>
        <end position="363"/>
    </location>
</feature>
<dbReference type="PANTHER" id="PTHR13690:SF80">
    <property type="entry name" value="BZIP TRANSCRIPTION FACTOR FAMILY PROTEIN-RELATED"/>
    <property type="match status" value="1"/>
</dbReference>
<dbReference type="Pfam" id="PF07716">
    <property type="entry name" value="bZIP_2"/>
    <property type="match status" value="1"/>
</dbReference>
<dbReference type="InterPro" id="IPR004827">
    <property type="entry name" value="bZIP"/>
</dbReference>
<dbReference type="Gene3D" id="1.20.5.170">
    <property type="match status" value="1"/>
</dbReference>
<evidence type="ECO:0000313" key="4">
    <source>
        <dbReference type="EMBL" id="KAI5400222.1"/>
    </source>
</evidence>
<dbReference type="Gramene" id="Psat06G0522700-T1">
    <property type="protein sequence ID" value="KAI5400222.1"/>
    <property type="gene ID" value="KIW84_065227"/>
</dbReference>
<name>A0A9D5A749_PEA</name>
<dbReference type="GO" id="GO:0003700">
    <property type="term" value="F:DNA-binding transcription factor activity"/>
    <property type="evidence" value="ECO:0007669"/>
    <property type="project" value="InterPro"/>
</dbReference>
<dbReference type="OrthoDB" id="1434619at2759"/>
<dbReference type="PANTHER" id="PTHR13690">
    <property type="entry name" value="TRANSCRIPTION FACTOR POSF21-RELATED"/>
    <property type="match status" value="1"/>
</dbReference>
<keyword evidence="1" id="KW-0175">Coiled coil</keyword>
<feature type="region of interest" description="Disordered" evidence="2">
    <location>
        <begin position="258"/>
        <end position="308"/>
    </location>
</feature>
<feature type="compositionally biased region" description="Pro residues" evidence="2">
    <location>
        <begin position="268"/>
        <end position="298"/>
    </location>
</feature>
<dbReference type="EMBL" id="JAMSHJ010000006">
    <property type="protein sequence ID" value="KAI5400222.1"/>
    <property type="molecule type" value="Genomic_DNA"/>
</dbReference>
<accession>A0A9D5A749</accession>
<protein>
    <recommendedName>
        <fullName evidence="3">BZIP domain-containing protein</fullName>
    </recommendedName>
</protein>
<evidence type="ECO:0000313" key="5">
    <source>
        <dbReference type="Proteomes" id="UP001058974"/>
    </source>
</evidence>
<evidence type="ECO:0000256" key="2">
    <source>
        <dbReference type="SAM" id="MobiDB-lite"/>
    </source>
</evidence>
<evidence type="ECO:0000256" key="1">
    <source>
        <dbReference type="SAM" id="Coils"/>
    </source>
</evidence>
<dbReference type="PROSITE" id="PS50217">
    <property type="entry name" value="BZIP"/>
    <property type="match status" value="1"/>
</dbReference>
<dbReference type="GO" id="GO:0005634">
    <property type="term" value="C:nucleus"/>
    <property type="evidence" value="ECO:0007669"/>
    <property type="project" value="TreeGrafter"/>
</dbReference>
<proteinExistence type="predicted"/>